<dbReference type="Pfam" id="PF04187">
    <property type="entry name" value="Cofac_haem_bdg"/>
    <property type="match status" value="1"/>
</dbReference>
<dbReference type="OrthoDB" id="9795827at2"/>
<name>A0A1Y2K798_9PROT</name>
<evidence type="ECO:0000313" key="3">
    <source>
        <dbReference type="EMBL" id="OSM04242.1"/>
    </source>
</evidence>
<sequence length="407" mass="44507">MPAAALIGGVLLLVQLITMTPIQLTPEQTVRLNDRASLTHDALFDELAQKRFVLVGESHDDAEHHRVQLAVIQALHQRRGDIAIGMEMFPRHLQPQLDRWVAGELDESAFLDAVEWYFTWGFEAELYLPILRYARDNHIPVIALNVKRELISSVRKQGLENLDPEIAKQLPPVEPPNAAYRALLNDFFSQHGRAMGGMLAAPQAFDRFMEAQSTWDAVFANGLIGWTEQHPNGAIVGVMGMGHLRGKQGVTRQLDARGFSDHAIVLPWTVTAEWINPNDADYAWGTPEAPEGKEPVRLGILLAEPAAPTEGAAAKPDAAPPAPQAGVGVEKVTPYSIAEQSGFKDGDRITAINAQNVASRHALVRMIRALNWGDAATITILRDGAEQSLAVTLPKEPPPPMGPHGKK</sequence>
<evidence type="ECO:0000256" key="1">
    <source>
        <dbReference type="SAM" id="MobiDB-lite"/>
    </source>
</evidence>
<evidence type="ECO:0000259" key="2">
    <source>
        <dbReference type="SMART" id="SM00228"/>
    </source>
</evidence>
<evidence type="ECO:0000313" key="4">
    <source>
        <dbReference type="Proteomes" id="UP000194003"/>
    </source>
</evidence>
<comment type="caution">
    <text evidence="3">The sequence shown here is derived from an EMBL/GenBank/DDBJ whole genome shotgun (WGS) entry which is preliminary data.</text>
</comment>
<dbReference type="CDD" id="cd14727">
    <property type="entry name" value="ChanN-like"/>
    <property type="match status" value="1"/>
</dbReference>
<dbReference type="InterPro" id="IPR036034">
    <property type="entry name" value="PDZ_sf"/>
</dbReference>
<dbReference type="InterPro" id="IPR007314">
    <property type="entry name" value="Cofac_haem-bd_dom"/>
</dbReference>
<dbReference type="EMBL" id="LVJN01000019">
    <property type="protein sequence ID" value="OSM04242.1"/>
    <property type="molecule type" value="Genomic_DNA"/>
</dbReference>
<reference evidence="3 4" key="1">
    <citation type="journal article" date="2016" name="BMC Genomics">
        <title>Combined genomic and structural analyses of a cultured magnetotactic bacterium reveals its niche adaptation to a dynamic environment.</title>
        <authorList>
            <person name="Araujo A.C."/>
            <person name="Morillo V."/>
            <person name="Cypriano J."/>
            <person name="Teixeira L.C."/>
            <person name="Leao P."/>
            <person name="Lyra S."/>
            <person name="Almeida L.G."/>
            <person name="Bazylinski D.A."/>
            <person name="Vasconcellos A.T."/>
            <person name="Abreu F."/>
            <person name="Lins U."/>
        </authorList>
    </citation>
    <scope>NUCLEOTIDE SEQUENCE [LARGE SCALE GENOMIC DNA]</scope>
    <source>
        <strain evidence="3 4">IT-1</strain>
    </source>
</reference>
<dbReference type="SMART" id="SM00228">
    <property type="entry name" value="PDZ"/>
    <property type="match status" value="1"/>
</dbReference>
<dbReference type="Gene3D" id="3.40.50.11550">
    <property type="match status" value="1"/>
</dbReference>
<keyword evidence="4" id="KW-1185">Reference proteome</keyword>
<dbReference type="STRING" id="1434232.MAIT1_04108"/>
<protein>
    <recommendedName>
        <fullName evidence="2">PDZ domain-containing protein</fullName>
    </recommendedName>
</protein>
<dbReference type="InterPro" id="IPR001478">
    <property type="entry name" value="PDZ"/>
</dbReference>
<dbReference type="SUPFAM" id="SSF50156">
    <property type="entry name" value="PDZ domain-like"/>
    <property type="match status" value="1"/>
</dbReference>
<accession>A0A1Y2K798</accession>
<dbReference type="AlphaFoldDB" id="A0A1Y2K798"/>
<dbReference type="Gene3D" id="2.30.42.10">
    <property type="match status" value="1"/>
</dbReference>
<gene>
    <name evidence="3" type="ORF">MAIT1_04108</name>
</gene>
<feature type="domain" description="PDZ" evidence="2">
    <location>
        <begin position="296"/>
        <end position="384"/>
    </location>
</feature>
<proteinExistence type="predicted"/>
<dbReference type="Pfam" id="PF13180">
    <property type="entry name" value="PDZ_2"/>
    <property type="match status" value="1"/>
</dbReference>
<dbReference type="SUPFAM" id="SSF159501">
    <property type="entry name" value="EreA/ChaN-like"/>
    <property type="match status" value="1"/>
</dbReference>
<organism evidence="3 4">
    <name type="scientific">Magnetofaba australis IT-1</name>
    <dbReference type="NCBI Taxonomy" id="1434232"/>
    <lineage>
        <taxon>Bacteria</taxon>
        <taxon>Pseudomonadati</taxon>
        <taxon>Pseudomonadota</taxon>
        <taxon>Magnetococcia</taxon>
        <taxon>Magnetococcales</taxon>
        <taxon>Magnetococcaceae</taxon>
        <taxon>Magnetofaba</taxon>
    </lineage>
</organism>
<dbReference type="RefSeq" id="WP_085442342.1">
    <property type="nucleotide sequence ID" value="NZ_LVJN01000019.1"/>
</dbReference>
<feature type="region of interest" description="Disordered" evidence="1">
    <location>
        <begin position="309"/>
        <end position="330"/>
    </location>
</feature>
<dbReference type="Proteomes" id="UP000194003">
    <property type="component" value="Unassembled WGS sequence"/>
</dbReference>